<dbReference type="AlphaFoldDB" id="F0YT35"/>
<feature type="region of interest" description="Disordered" evidence="1">
    <location>
        <begin position="107"/>
        <end position="139"/>
    </location>
</feature>
<name>F0YT35_AURAN</name>
<dbReference type="KEGG" id="aaf:AURANDRAFT_69557"/>
<proteinExistence type="predicted"/>
<feature type="compositionally biased region" description="Low complexity" evidence="1">
    <location>
        <begin position="242"/>
        <end position="260"/>
    </location>
</feature>
<evidence type="ECO:0000313" key="2">
    <source>
        <dbReference type="EMBL" id="EGB01724.1"/>
    </source>
</evidence>
<feature type="region of interest" description="Disordered" evidence="1">
    <location>
        <begin position="190"/>
        <end position="275"/>
    </location>
</feature>
<feature type="non-terminal residue" evidence="2">
    <location>
        <position position="1"/>
    </location>
</feature>
<gene>
    <name evidence="2" type="ORF">AURANDRAFT_69557</name>
</gene>
<feature type="non-terminal residue" evidence="2">
    <location>
        <position position="342"/>
    </location>
</feature>
<protein>
    <submittedName>
        <fullName evidence="2">Uncharacterized protein</fullName>
    </submittedName>
</protein>
<evidence type="ECO:0000256" key="1">
    <source>
        <dbReference type="SAM" id="MobiDB-lite"/>
    </source>
</evidence>
<sequence length="342" mass="34205">TRGQSWVARIPTDGPVHVALAVGAGVLDRAGARLRVWNCSASAKAIGGVADEPGALGARSIEVEVDGALVFAGELPRRARDAKGSGWFDVALKPAAVPAELAAAAPAPAAEAAPTPAEEAPPAPKPAPLETPPATTGGAAAALVTPDDAEASGTVADASATLVTPEAPAKVPDADAPAKVSDASLWLAKPTPRGAAALDLASPPKPKPTPRSRRPRTQGPEEPEDDEAAAAEPAPAAPRPSRPAAAADALAGPSDALGAALRGELPRRKPRNEASLLESWDSLAQFSSKSRSRLARAGASALGDSFADSVAGAPGDADSFVEDDDDEPFEGAPTLPSGRVLT</sequence>
<dbReference type="Proteomes" id="UP000002729">
    <property type="component" value="Unassembled WGS sequence"/>
</dbReference>
<feature type="compositionally biased region" description="Low complexity" evidence="1">
    <location>
        <begin position="107"/>
        <end position="118"/>
    </location>
</feature>
<reference evidence="2 3" key="1">
    <citation type="journal article" date="2011" name="Proc. Natl. Acad. Sci. U.S.A.">
        <title>Niche of harmful alga Aureococcus anophagefferens revealed through ecogenomics.</title>
        <authorList>
            <person name="Gobler C.J."/>
            <person name="Berry D.L."/>
            <person name="Dyhrman S.T."/>
            <person name="Wilhelm S.W."/>
            <person name="Salamov A."/>
            <person name="Lobanov A.V."/>
            <person name="Zhang Y."/>
            <person name="Collier J.L."/>
            <person name="Wurch L.L."/>
            <person name="Kustka A.B."/>
            <person name="Dill B.D."/>
            <person name="Shah M."/>
            <person name="VerBerkmoes N.C."/>
            <person name="Kuo A."/>
            <person name="Terry A."/>
            <person name="Pangilinan J."/>
            <person name="Lindquist E.A."/>
            <person name="Lucas S."/>
            <person name="Paulsen I.T."/>
            <person name="Hattenrath-Lehmann T.K."/>
            <person name="Talmage S.C."/>
            <person name="Walker E.A."/>
            <person name="Koch F."/>
            <person name="Burson A.M."/>
            <person name="Marcoval M.A."/>
            <person name="Tang Y.Z."/>
            <person name="Lecleir G.R."/>
            <person name="Coyne K.J."/>
            <person name="Berg G.M."/>
            <person name="Bertrand E.M."/>
            <person name="Saito M.A."/>
            <person name="Gladyshev V.N."/>
            <person name="Grigoriev I.V."/>
        </authorList>
    </citation>
    <scope>NUCLEOTIDE SEQUENCE [LARGE SCALE GENOMIC DNA]</scope>
    <source>
        <strain evidence="3">CCMP 1984</strain>
    </source>
</reference>
<feature type="compositionally biased region" description="Pro residues" evidence="1">
    <location>
        <begin position="119"/>
        <end position="131"/>
    </location>
</feature>
<dbReference type="RefSeq" id="XP_009043577.1">
    <property type="nucleotide sequence ID" value="XM_009045329.1"/>
</dbReference>
<dbReference type="InParanoid" id="F0YT35"/>
<organism evidence="3">
    <name type="scientific">Aureococcus anophagefferens</name>
    <name type="common">Harmful bloom alga</name>
    <dbReference type="NCBI Taxonomy" id="44056"/>
    <lineage>
        <taxon>Eukaryota</taxon>
        <taxon>Sar</taxon>
        <taxon>Stramenopiles</taxon>
        <taxon>Ochrophyta</taxon>
        <taxon>Pelagophyceae</taxon>
        <taxon>Pelagomonadales</taxon>
        <taxon>Pelagomonadaceae</taxon>
        <taxon>Aureococcus</taxon>
    </lineage>
</organism>
<feature type="compositionally biased region" description="Low complexity" evidence="1">
    <location>
        <begin position="295"/>
        <end position="305"/>
    </location>
</feature>
<dbReference type="EMBL" id="GL834268">
    <property type="protein sequence ID" value="EGB01724.1"/>
    <property type="molecule type" value="Genomic_DNA"/>
</dbReference>
<feature type="compositionally biased region" description="Acidic residues" evidence="1">
    <location>
        <begin position="319"/>
        <end position="329"/>
    </location>
</feature>
<dbReference type="GeneID" id="20227612"/>
<evidence type="ECO:0000313" key="3">
    <source>
        <dbReference type="Proteomes" id="UP000002729"/>
    </source>
</evidence>
<feature type="region of interest" description="Disordered" evidence="1">
    <location>
        <begin position="289"/>
        <end position="342"/>
    </location>
</feature>
<keyword evidence="3" id="KW-1185">Reference proteome</keyword>
<accession>F0YT35</accession>